<dbReference type="AlphaFoldDB" id="D1QWE5"/>
<comment type="caution">
    <text evidence="2">The sequence shown here is derived from an EMBL/GenBank/DDBJ whole genome shotgun (WGS) entry which is preliminary data.</text>
</comment>
<dbReference type="RefSeq" id="WP_004375885.1">
    <property type="nucleotide sequence ID" value="NZ_GG703893.1"/>
</dbReference>
<evidence type="ECO:0000313" key="2">
    <source>
        <dbReference type="EMBL" id="EFB30360.1"/>
    </source>
</evidence>
<dbReference type="Proteomes" id="UP000004079">
    <property type="component" value="Unassembled WGS sequence"/>
</dbReference>
<gene>
    <name evidence="2" type="ORF">HMPREF0971_03342</name>
</gene>
<dbReference type="Pfam" id="PF08867">
    <property type="entry name" value="FRG"/>
    <property type="match status" value="1"/>
</dbReference>
<organism evidence="2 3">
    <name type="scientific">Segatella oris F0302</name>
    <dbReference type="NCBI Taxonomy" id="649760"/>
    <lineage>
        <taxon>Bacteria</taxon>
        <taxon>Pseudomonadati</taxon>
        <taxon>Bacteroidota</taxon>
        <taxon>Bacteroidia</taxon>
        <taxon>Bacteroidales</taxon>
        <taxon>Prevotellaceae</taxon>
        <taxon>Segatella</taxon>
    </lineage>
</organism>
<sequence>MENKVEEIEIKSVVEYITEVNKLLKKSKFNPNTHTAFFRGHANKVWKLEPGLLRNDGYIENEHLMYRTIIAQQTSEFSTCTSALDYLVKMQHYGLPTKLLDLTTNPLIALYFACEYQVYSRSNKETGEIIVLSIPTYSIKHYDSDTISILANIAKCKEEEISINLNFGKWMTTDFHNGFVFKKDEEFKEYRESFNALGQIKLLLHQISLEKNHFFADNCPKRSFTSMCCTC</sequence>
<evidence type="ECO:0000259" key="1">
    <source>
        <dbReference type="SMART" id="SM00901"/>
    </source>
</evidence>
<dbReference type="EMBL" id="ACUZ02000073">
    <property type="protein sequence ID" value="EFB30360.1"/>
    <property type="molecule type" value="Genomic_DNA"/>
</dbReference>
<evidence type="ECO:0000313" key="3">
    <source>
        <dbReference type="Proteomes" id="UP000004079"/>
    </source>
</evidence>
<proteinExistence type="predicted"/>
<accession>D1QWE5</accession>
<reference evidence="2 3" key="1">
    <citation type="submission" date="2009-11" db="EMBL/GenBank/DDBJ databases">
        <authorList>
            <person name="Weinstock G."/>
            <person name="Sodergren E."/>
            <person name="Clifton S."/>
            <person name="Fulton L."/>
            <person name="Fulton B."/>
            <person name="Courtney L."/>
            <person name="Fronick C."/>
            <person name="Harrison M."/>
            <person name="Strong C."/>
            <person name="Farmer C."/>
            <person name="Delahaunty K."/>
            <person name="Markovic C."/>
            <person name="Hall O."/>
            <person name="Minx P."/>
            <person name="Tomlinson C."/>
            <person name="Mitreva M."/>
            <person name="Nelson J."/>
            <person name="Hou S."/>
            <person name="Wollam A."/>
            <person name="Pepin K.H."/>
            <person name="Johnson M."/>
            <person name="Bhonagiri V."/>
            <person name="Nash W.E."/>
            <person name="Warren W."/>
            <person name="Chinwalla A."/>
            <person name="Mardis E.R."/>
            <person name="Wilson R.K."/>
        </authorList>
    </citation>
    <scope>NUCLEOTIDE SEQUENCE [LARGE SCALE GENOMIC DNA]</scope>
    <source>
        <strain evidence="2 3">F0302</strain>
    </source>
</reference>
<dbReference type="SMART" id="SM00901">
    <property type="entry name" value="FRG"/>
    <property type="match status" value="1"/>
</dbReference>
<name>D1QWE5_9BACT</name>
<feature type="domain" description="FRG" evidence="1">
    <location>
        <begin position="32"/>
        <end position="130"/>
    </location>
</feature>
<dbReference type="HOGENOM" id="CLU_050026_2_1_10"/>
<dbReference type="STRING" id="649760.HMPREF0971_03342"/>
<protein>
    <submittedName>
        <fullName evidence="2">FRG domain protein</fullName>
    </submittedName>
</protein>
<dbReference type="InterPro" id="IPR014966">
    <property type="entry name" value="FRG-dom"/>
</dbReference>